<comment type="similarity">
    <text evidence="2 4">Belongs to the TPP enzyme family.</text>
</comment>
<dbReference type="InterPro" id="IPR011766">
    <property type="entry name" value="TPP_enzyme_TPP-bd"/>
</dbReference>
<dbReference type="InterPro" id="IPR012000">
    <property type="entry name" value="Thiamin_PyroP_enz_cen_dom"/>
</dbReference>
<dbReference type="Pfam" id="PF00205">
    <property type="entry name" value="TPP_enzyme_M"/>
    <property type="match status" value="1"/>
</dbReference>
<keyword evidence="9" id="KW-1185">Reference proteome</keyword>
<comment type="caution">
    <text evidence="8">The sequence shown here is derived from an EMBL/GenBank/DDBJ whole genome shotgun (WGS) entry which is preliminary data.</text>
</comment>
<protein>
    <submittedName>
        <fullName evidence="8">Thiamine pyrophosphate-binding protein</fullName>
    </submittedName>
</protein>
<dbReference type="RefSeq" id="WP_169143348.1">
    <property type="nucleotide sequence ID" value="NZ_WTVS01000103.1"/>
</dbReference>
<feature type="domain" description="Thiamine pyrophosphate enzyme central" evidence="5">
    <location>
        <begin position="200"/>
        <end position="337"/>
    </location>
</feature>
<sequence>MKQLISHQLVRYLEDRGVEHIFGLCGHTNIAVLTALEDSKIRFINTRHEQIAAHAADGYARATKKASVVLSHLGPGLTNAATGVANAALDSIPMVVIAGDIPSYYYGKHPHQEINLHADASQWEIYRPFVKRAWRVDTPELFPEILEKAFQLAESGRPGPVLVNVPMDFFSREIDVSLFTRLRHHTKALQKPSIDDVTAKTIVQALLDAKDPVIYAGGGVILADAAEELRAFAEHLSLPVAHSLMGKGVLPDDHELVLGMTGFWGTKLVNDKCRNADWIIGLGTRFAEADCSSWENEFTFSFPPTKLIHIDIDSNEIGRNYPVEIGVVTDLKSALTVLNRVAREMLPEGRRNDALRKEIAAFRETFVAGNQKFVQDDCFPMMPERILSVVREVLPRDAFITTDVGWNKNGVGQQFPIFTPGSILTPGGYCTMGFGAPAALGAKVAFPDRVVVSLVGDGGFGQNPAVLATAVEENIPVIWVIMNNFAFGTIAGLQKAHYGTTTGTLFRKDGEPYQADFAAVARAYGAEGVKIESAEQFKEVLAQAVTSNKPFVIDVAMKNNPVPTTGHWNILDIYSPNAKVSHVSTD</sequence>
<evidence type="ECO:0000256" key="1">
    <source>
        <dbReference type="ARBA" id="ARBA00001964"/>
    </source>
</evidence>
<dbReference type="PANTHER" id="PTHR18968">
    <property type="entry name" value="THIAMINE PYROPHOSPHATE ENZYMES"/>
    <property type="match status" value="1"/>
</dbReference>
<evidence type="ECO:0000259" key="6">
    <source>
        <dbReference type="Pfam" id="PF02775"/>
    </source>
</evidence>
<evidence type="ECO:0000313" key="8">
    <source>
        <dbReference type="EMBL" id="NMG00839.1"/>
    </source>
</evidence>
<dbReference type="PANTHER" id="PTHR18968:SF13">
    <property type="entry name" value="ACETOLACTATE SYNTHASE CATALYTIC SUBUNIT, MITOCHONDRIAL"/>
    <property type="match status" value="1"/>
</dbReference>
<evidence type="ECO:0000313" key="9">
    <source>
        <dbReference type="Proteomes" id="UP000634522"/>
    </source>
</evidence>
<proteinExistence type="inferred from homology"/>
<reference evidence="8 9" key="1">
    <citation type="submission" date="2019-12" db="EMBL/GenBank/DDBJ databases">
        <title>Comparative genomics gives insights into the taxonomy of the Azoarcus-Aromatoleum group and reveals separate origins of nif in the plant-associated Azoarcus and non-plant-associated Aromatoleum sub-groups.</title>
        <authorList>
            <person name="Lafos M."/>
            <person name="Maluk M."/>
            <person name="Batista M."/>
            <person name="Junghare M."/>
            <person name="Carmona M."/>
            <person name="Faoro H."/>
            <person name="Cruz L.M."/>
            <person name="Battistoni F."/>
            <person name="De Souza E."/>
            <person name="Pedrosa F."/>
            <person name="Chen W.-M."/>
            <person name="Poole P.S."/>
            <person name="Dixon R.A."/>
            <person name="James E.K."/>
        </authorList>
    </citation>
    <scope>NUCLEOTIDE SEQUENCE [LARGE SCALE GENOMIC DNA]</scope>
    <source>
        <strain evidence="8 9">T</strain>
    </source>
</reference>
<evidence type="ECO:0000259" key="5">
    <source>
        <dbReference type="Pfam" id="PF00205"/>
    </source>
</evidence>
<dbReference type="Pfam" id="PF02775">
    <property type="entry name" value="TPP_enzyme_C"/>
    <property type="match status" value="1"/>
</dbReference>
<gene>
    <name evidence="8" type="ORF">GPA27_26000</name>
</gene>
<dbReference type="CDD" id="cd07035">
    <property type="entry name" value="TPP_PYR_POX_like"/>
    <property type="match status" value="1"/>
</dbReference>
<name>A0ABX1NP60_9RHOO</name>
<dbReference type="EMBL" id="WTVS01000103">
    <property type="protein sequence ID" value="NMG00839.1"/>
    <property type="molecule type" value="Genomic_DNA"/>
</dbReference>
<dbReference type="InterPro" id="IPR012001">
    <property type="entry name" value="Thiamin_PyroP_enz_TPP-bd_dom"/>
</dbReference>
<dbReference type="InterPro" id="IPR029035">
    <property type="entry name" value="DHS-like_NAD/FAD-binding_dom"/>
</dbReference>
<dbReference type="Gene3D" id="3.40.50.970">
    <property type="match status" value="2"/>
</dbReference>
<keyword evidence="3 4" id="KW-0786">Thiamine pyrophosphate</keyword>
<dbReference type="InterPro" id="IPR045229">
    <property type="entry name" value="TPP_enz"/>
</dbReference>
<evidence type="ECO:0000256" key="4">
    <source>
        <dbReference type="RuleBase" id="RU362132"/>
    </source>
</evidence>
<comment type="cofactor">
    <cofactor evidence="1">
        <name>thiamine diphosphate</name>
        <dbReference type="ChEBI" id="CHEBI:58937"/>
    </cofactor>
</comment>
<dbReference type="Proteomes" id="UP000634522">
    <property type="component" value="Unassembled WGS sequence"/>
</dbReference>
<feature type="domain" description="Thiamine pyrophosphate enzyme N-terminal TPP-binding" evidence="7">
    <location>
        <begin position="6"/>
        <end position="115"/>
    </location>
</feature>
<dbReference type="Pfam" id="PF02776">
    <property type="entry name" value="TPP_enzyme_N"/>
    <property type="match status" value="1"/>
</dbReference>
<evidence type="ECO:0000259" key="7">
    <source>
        <dbReference type="Pfam" id="PF02776"/>
    </source>
</evidence>
<dbReference type="SUPFAM" id="SSF52467">
    <property type="entry name" value="DHS-like NAD/FAD-binding domain"/>
    <property type="match status" value="1"/>
</dbReference>
<dbReference type="CDD" id="cd00568">
    <property type="entry name" value="TPP_enzymes"/>
    <property type="match status" value="1"/>
</dbReference>
<dbReference type="InterPro" id="IPR000399">
    <property type="entry name" value="TPP-bd_CS"/>
</dbReference>
<dbReference type="InterPro" id="IPR029061">
    <property type="entry name" value="THDP-binding"/>
</dbReference>
<evidence type="ECO:0000256" key="2">
    <source>
        <dbReference type="ARBA" id="ARBA00007812"/>
    </source>
</evidence>
<evidence type="ECO:0000256" key="3">
    <source>
        <dbReference type="ARBA" id="ARBA00023052"/>
    </source>
</evidence>
<dbReference type="Gene3D" id="3.40.50.1220">
    <property type="entry name" value="TPP-binding domain"/>
    <property type="match status" value="1"/>
</dbReference>
<feature type="domain" description="Thiamine pyrophosphate enzyme TPP-binding" evidence="6">
    <location>
        <begin position="403"/>
        <end position="555"/>
    </location>
</feature>
<dbReference type="SUPFAM" id="SSF52518">
    <property type="entry name" value="Thiamin diphosphate-binding fold (THDP-binding)"/>
    <property type="match status" value="2"/>
</dbReference>
<organism evidence="8 9">
    <name type="scientific">Aromatoleum toluolicum</name>
    <dbReference type="NCBI Taxonomy" id="90060"/>
    <lineage>
        <taxon>Bacteria</taxon>
        <taxon>Pseudomonadati</taxon>
        <taxon>Pseudomonadota</taxon>
        <taxon>Betaproteobacteria</taxon>
        <taxon>Rhodocyclales</taxon>
        <taxon>Rhodocyclaceae</taxon>
        <taxon>Aromatoleum</taxon>
    </lineage>
</organism>
<dbReference type="PROSITE" id="PS00187">
    <property type="entry name" value="TPP_ENZYMES"/>
    <property type="match status" value="1"/>
</dbReference>
<accession>A0ABX1NP60</accession>